<dbReference type="Proteomes" id="UP000640725">
    <property type="component" value="Unassembled WGS sequence"/>
</dbReference>
<feature type="transmembrane region" description="Helical" evidence="5">
    <location>
        <begin position="62"/>
        <end position="82"/>
    </location>
</feature>
<dbReference type="Pfam" id="PF00924">
    <property type="entry name" value="MS_channel_2nd"/>
    <property type="match status" value="1"/>
</dbReference>
<accession>A0ABR9UDN1</accession>
<dbReference type="SUPFAM" id="SSF50182">
    <property type="entry name" value="Sm-like ribonucleoproteins"/>
    <property type="match status" value="1"/>
</dbReference>
<dbReference type="InterPro" id="IPR010920">
    <property type="entry name" value="LSM_dom_sf"/>
</dbReference>
<feature type="transmembrane region" description="Helical" evidence="5">
    <location>
        <begin position="20"/>
        <end position="41"/>
    </location>
</feature>
<evidence type="ECO:0000256" key="5">
    <source>
        <dbReference type="SAM" id="Phobius"/>
    </source>
</evidence>
<dbReference type="Gene3D" id="1.10.287.1260">
    <property type="match status" value="1"/>
</dbReference>
<organism evidence="7 8">
    <name type="scientific">Planktothrix mougeotii LEGE 06226</name>
    <dbReference type="NCBI Taxonomy" id="1828728"/>
    <lineage>
        <taxon>Bacteria</taxon>
        <taxon>Bacillati</taxon>
        <taxon>Cyanobacteriota</taxon>
        <taxon>Cyanophyceae</taxon>
        <taxon>Oscillatoriophycideae</taxon>
        <taxon>Oscillatoriales</taxon>
        <taxon>Microcoleaceae</taxon>
        <taxon>Planktothrix</taxon>
    </lineage>
</organism>
<dbReference type="Gene3D" id="2.30.30.60">
    <property type="match status" value="1"/>
</dbReference>
<protein>
    <submittedName>
        <fullName evidence="7">Mechanosensitive ion channel</fullName>
    </submittedName>
</protein>
<evidence type="ECO:0000313" key="7">
    <source>
        <dbReference type="EMBL" id="MBE9144229.1"/>
    </source>
</evidence>
<evidence type="ECO:0000256" key="2">
    <source>
        <dbReference type="ARBA" id="ARBA00022692"/>
    </source>
</evidence>
<keyword evidence="3 5" id="KW-1133">Transmembrane helix</keyword>
<proteinExistence type="predicted"/>
<feature type="transmembrane region" description="Helical" evidence="5">
    <location>
        <begin position="102"/>
        <end position="119"/>
    </location>
</feature>
<evidence type="ECO:0000256" key="4">
    <source>
        <dbReference type="ARBA" id="ARBA00023136"/>
    </source>
</evidence>
<dbReference type="EMBL" id="JADEWU010000028">
    <property type="protein sequence ID" value="MBE9144229.1"/>
    <property type="molecule type" value="Genomic_DNA"/>
</dbReference>
<evidence type="ECO:0000256" key="1">
    <source>
        <dbReference type="ARBA" id="ARBA00004370"/>
    </source>
</evidence>
<keyword evidence="2 5" id="KW-0812">Transmembrane</keyword>
<comment type="subcellular location">
    <subcellularLocation>
        <location evidence="1">Membrane</location>
    </subcellularLocation>
</comment>
<dbReference type="InterPro" id="IPR006685">
    <property type="entry name" value="MscS_channel_2nd"/>
</dbReference>
<name>A0ABR9UDN1_9CYAN</name>
<dbReference type="InterPro" id="IPR023408">
    <property type="entry name" value="MscS_beta-dom_sf"/>
</dbReference>
<gene>
    <name evidence="7" type="ORF">IQ236_13510</name>
</gene>
<sequence length="374" mass="41925">MEQILNTLKNINIDVSGVPVGKILLVILILTITQVFRRFLIEAIIKRIEYLTRKTESTLDDELIAILKPALSWLILIGGLWLVKEIVAINIGPQLSEAITKILNLIVFFIVAYVIYRSASIFGQIIANVMLHTETELDELLRPLMPKIFQSAAIIVITIKVSEIFLGQSAAALVGLLGGAGITLGLLLKDIVYDWFCTIIIYSDNLYREGDWVSVSGLQGFVQIMSIGFRTTTLHVYQWGSIVKMPNSKMITGIVENWSQNPGDELKWGISLTLKIDGISAKQTARICDAIREISLSIKGLSKEMIVRFSKIENNARVINIVAFVNDDNLYFDAEKNLNLAILELLEQEGIDFLYVDLRTDPEHYKQTQKAANN</sequence>
<feature type="transmembrane region" description="Helical" evidence="5">
    <location>
        <begin position="165"/>
        <end position="188"/>
    </location>
</feature>
<feature type="domain" description="Mechanosensitive ion channel MscS" evidence="6">
    <location>
        <begin position="191"/>
        <end position="259"/>
    </location>
</feature>
<reference evidence="7 8" key="1">
    <citation type="submission" date="2020-10" db="EMBL/GenBank/DDBJ databases">
        <authorList>
            <person name="Castelo-Branco R."/>
            <person name="Eusebio N."/>
            <person name="Adriana R."/>
            <person name="Vieira A."/>
            <person name="Brugerolle De Fraissinette N."/>
            <person name="Rezende De Castro R."/>
            <person name="Schneider M.P."/>
            <person name="Vasconcelos V."/>
            <person name="Leao P.N."/>
        </authorList>
    </citation>
    <scope>NUCLEOTIDE SEQUENCE [LARGE SCALE GENOMIC DNA]</scope>
    <source>
        <strain evidence="7 8">LEGE 06226</strain>
    </source>
</reference>
<dbReference type="RefSeq" id="WP_193869742.1">
    <property type="nucleotide sequence ID" value="NZ_JADEWU010000028.1"/>
</dbReference>
<keyword evidence="8" id="KW-1185">Reference proteome</keyword>
<comment type="caution">
    <text evidence="7">The sequence shown here is derived from an EMBL/GenBank/DDBJ whole genome shotgun (WGS) entry which is preliminary data.</text>
</comment>
<dbReference type="PANTHER" id="PTHR30566">
    <property type="entry name" value="YNAI-RELATED MECHANOSENSITIVE ION CHANNEL"/>
    <property type="match status" value="1"/>
</dbReference>
<dbReference type="PANTHER" id="PTHR30566:SF5">
    <property type="entry name" value="MECHANOSENSITIVE ION CHANNEL PROTEIN 1, MITOCHONDRIAL-RELATED"/>
    <property type="match status" value="1"/>
</dbReference>
<evidence type="ECO:0000256" key="3">
    <source>
        <dbReference type="ARBA" id="ARBA00022989"/>
    </source>
</evidence>
<evidence type="ECO:0000259" key="6">
    <source>
        <dbReference type="Pfam" id="PF00924"/>
    </source>
</evidence>
<evidence type="ECO:0000313" key="8">
    <source>
        <dbReference type="Proteomes" id="UP000640725"/>
    </source>
</evidence>
<keyword evidence="4 5" id="KW-0472">Membrane</keyword>